<dbReference type="KEGG" id="cput:CONPUDRAFT_102430"/>
<comment type="pathway">
    <text evidence="1">Mycotoxin biosynthesis.</text>
</comment>
<dbReference type="Pfam" id="PF11807">
    <property type="entry name" value="UstYa"/>
    <property type="match status" value="1"/>
</dbReference>
<protein>
    <submittedName>
        <fullName evidence="3">Uncharacterized protein</fullName>
    </submittedName>
</protein>
<dbReference type="OrthoDB" id="3687641at2759"/>
<dbReference type="GO" id="GO:0043386">
    <property type="term" value="P:mycotoxin biosynthetic process"/>
    <property type="evidence" value="ECO:0007669"/>
    <property type="project" value="InterPro"/>
</dbReference>
<evidence type="ECO:0000313" key="3">
    <source>
        <dbReference type="EMBL" id="EIW81715.1"/>
    </source>
</evidence>
<name>A0A5M3MST8_CONPW</name>
<dbReference type="EMBL" id="JH711577">
    <property type="protein sequence ID" value="EIW81715.1"/>
    <property type="molecule type" value="Genomic_DNA"/>
</dbReference>
<dbReference type="PANTHER" id="PTHR33365">
    <property type="entry name" value="YALI0B05434P"/>
    <property type="match status" value="1"/>
</dbReference>
<comment type="similarity">
    <text evidence="2">Belongs to the ustYa family.</text>
</comment>
<dbReference type="AlphaFoldDB" id="A0A5M3MST8"/>
<sequence length="129" mass="14574">MDDEYSLFSQSGWDHLESAHEAFVKTNTSTQIYQASLYHQHRCLDTLRMSLINASEGCSPLNRGMVEVCLDYLRQSIHCGADITLEPGTSVTEVNGKKIVGASGVGVPRVCKDWEQLWRWIRSHAYDII</sequence>
<evidence type="ECO:0000256" key="1">
    <source>
        <dbReference type="ARBA" id="ARBA00004685"/>
    </source>
</evidence>
<accession>A0A5M3MST8</accession>
<evidence type="ECO:0000313" key="4">
    <source>
        <dbReference type="Proteomes" id="UP000053558"/>
    </source>
</evidence>
<dbReference type="InterPro" id="IPR021765">
    <property type="entry name" value="UstYa-like"/>
</dbReference>
<dbReference type="PANTHER" id="PTHR33365:SF4">
    <property type="entry name" value="CYCLOCHLOROTINE BIOSYNTHESIS PROTEIN O"/>
    <property type="match status" value="1"/>
</dbReference>
<reference evidence="4" key="1">
    <citation type="journal article" date="2012" name="Science">
        <title>The Paleozoic origin of enzymatic lignin decomposition reconstructed from 31 fungal genomes.</title>
        <authorList>
            <person name="Floudas D."/>
            <person name="Binder M."/>
            <person name="Riley R."/>
            <person name="Barry K."/>
            <person name="Blanchette R.A."/>
            <person name="Henrissat B."/>
            <person name="Martinez A.T."/>
            <person name="Otillar R."/>
            <person name="Spatafora J.W."/>
            <person name="Yadav J.S."/>
            <person name="Aerts A."/>
            <person name="Benoit I."/>
            <person name="Boyd A."/>
            <person name="Carlson A."/>
            <person name="Copeland A."/>
            <person name="Coutinho P.M."/>
            <person name="de Vries R.P."/>
            <person name="Ferreira P."/>
            <person name="Findley K."/>
            <person name="Foster B."/>
            <person name="Gaskell J."/>
            <person name="Glotzer D."/>
            <person name="Gorecki P."/>
            <person name="Heitman J."/>
            <person name="Hesse C."/>
            <person name="Hori C."/>
            <person name="Igarashi K."/>
            <person name="Jurgens J.A."/>
            <person name="Kallen N."/>
            <person name="Kersten P."/>
            <person name="Kohler A."/>
            <person name="Kuees U."/>
            <person name="Kumar T.K.A."/>
            <person name="Kuo A."/>
            <person name="LaButti K."/>
            <person name="Larrondo L.F."/>
            <person name="Lindquist E."/>
            <person name="Ling A."/>
            <person name="Lombard V."/>
            <person name="Lucas S."/>
            <person name="Lundell T."/>
            <person name="Martin R."/>
            <person name="McLaughlin D.J."/>
            <person name="Morgenstern I."/>
            <person name="Morin E."/>
            <person name="Murat C."/>
            <person name="Nagy L.G."/>
            <person name="Nolan M."/>
            <person name="Ohm R.A."/>
            <person name="Patyshakuliyeva A."/>
            <person name="Rokas A."/>
            <person name="Ruiz-Duenas F.J."/>
            <person name="Sabat G."/>
            <person name="Salamov A."/>
            <person name="Samejima M."/>
            <person name="Schmutz J."/>
            <person name="Slot J.C."/>
            <person name="St John F."/>
            <person name="Stenlid J."/>
            <person name="Sun H."/>
            <person name="Sun S."/>
            <person name="Syed K."/>
            <person name="Tsang A."/>
            <person name="Wiebenga A."/>
            <person name="Young D."/>
            <person name="Pisabarro A."/>
            <person name="Eastwood D.C."/>
            <person name="Martin F."/>
            <person name="Cullen D."/>
            <person name="Grigoriev I.V."/>
            <person name="Hibbett D.S."/>
        </authorList>
    </citation>
    <scope>NUCLEOTIDE SEQUENCE [LARGE SCALE GENOMIC DNA]</scope>
    <source>
        <strain evidence="4">RWD-64-598 SS2</strain>
    </source>
</reference>
<gene>
    <name evidence="3" type="ORF">CONPUDRAFT_102430</name>
</gene>
<proteinExistence type="inferred from homology"/>
<keyword evidence="4" id="KW-1185">Reference proteome</keyword>
<dbReference type="GeneID" id="19198361"/>
<dbReference type="RefSeq" id="XP_007767608.1">
    <property type="nucleotide sequence ID" value="XM_007769418.1"/>
</dbReference>
<evidence type="ECO:0000256" key="2">
    <source>
        <dbReference type="ARBA" id="ARBA00035112"/>
    </source>
</evidence>
<dbReference type="Proteomes" id="UP000053558">
    <property type="component" value="Unassembled WGS sequence"/>
</dbReference>
<comment type="caution">
    <text evidence="3">The sequence shown here is derived from an EMBL/GenBank/DDBJ whole genome shotgun (WGS) entry which is preliminary data.</text>
</comment>
<organism evidence="3 4">
    <name type="scientific">Coniophora puteana (strain RWD-64-598)</name>
    <name type="common">Brown rot fungus</name>
    <dbReference type="NCBI Taxonomy" id="741705"/>
    <lineage>
        <taxon>Eukaryota</taxon>
        <taxon>Fungi</taxon>
        <taxon>Dikarya</taxon>
        <taxon>Basidiomycota</taxon>
        <taxon>Agaricomycotina</taxon>
        <taxon>Agaricomycetes</taxon>
        <taxon>Agaricomycetidae</taxon>
        <taxon>Boletales</taxon>
        <taxon>Coniophorineae</taxon>
        <taxon>Coniophoraceae</taxon>
        <taxon>Coniophora</taxon>
    </lineage>
</organism>